<sequence length="147" mass="16550">MAYNVSHKLQGNIRAVKIALDYQKGLPVFDEDLGTLQGYAGFGGIKAILYPYGSTDEWKANGATKDDLKLQPEMIRFHKLLKENYREQEYKEIIASLRNSVLTAFYTPEVVPQVVYDVLKQQGITPKRLYEPSAGSGVFISEAVKVF</sequence>
<feature type="non-terminal residue" evidence="1">
    <location>
        <position position="147"/>
    </location>
</feature>
<protein>
    <submittedName>
        <fullName evidence="1">DNA methylase</fullName>
    </submittedName>
</protein>
<keyword evidence="1" id="KW-0808">Transferase</keyword>
<dbReference type="SUPFAM" id="SSF53335">
    <property type="entry name" value="S-adenosyl-L-methionine-dependent methyltransferases"/>
    <property type="match status" value="1"/>
</dbReference>
<dbReference type="InterPro" id="IPR029063">
    <property type="entry name" value="SAM-dependent_MTases_sf"/>
</dbReference>
<dbReference type="GO" id="GO:0008168">
    <property type="term" value="F:methyltransferase activity"/>
    <property type="evidence" value="ECO:0007669"/>
    <property type="project" value="UniProtKB-KW"/>
</dbReference>
<evidence type="ECO:0000313" key="2">
    <source>
        <dbReference type="Proteomes" id="UP000320643"/>
    </source>
</evidence>
<dbReference type="GO" id="GO:0032259">
    <property type="term" value="P:methylation"/>
    <property type="evidence" value="ECO:0007669"/>
    <property type="project" value="UniProtKB-KW"/>
</dbReference>
<dbReference type="AlphaFoldDB" id="A0A552URH3"/>
<proteinExistence type="predicted"/>
<evidence type="ECO:0000313" key="1">
    <source>
        <dbReference type="EMBL" id="TRW20815.1"/>
    </source>
</evidence>
<reference evidence="1 2" key="1">
    <citation type="submission" date="2019-07" db="EMBL/GenBank/DDBJ databases">
        <title>Flavobacterium sp. nov., isolated from glacier ice.</title>
        <authorList>
            <person name="Liu Q."/>
            <person name="Xin Y.-H."/>
        </authorList>
    </citation>
    <scope>NUCLEOTIDE SEQUENCE [LARGE SCALE GENOMIC DNA]</scope>
    <source>
        <strain evidence="1 2">ZT4R6</strain>
    </source>
</reference>
<dbReference type="Proteomes" id="UP000320643">
    <property type="component" value="Unassembled WGS sequence"/>
</dbReference>
<gene>
    <name evidence="1" type="ORF">FMM05_20865</name>
</gene>
<name>A0A552URH3_9FLAO</name>
<keyword evidence="1" id="KW-0489">Methyltransferase</keyword>
<organism evidence="1 2">
    <name type="scientific">Flavobacterium zepuense</name>
    <dbReference type="NCBI Taxonomy" id="2593302"/>
    <lineage>
        <taxon>Bacteria</taxon>
        <taxon>Pseudomonadati</taxon>
        <taxon>Bacteroidota</taxon>
        <taxon>Flavobacteriia</taxon>
        <taxon>Flavobacteriales</taxon>
        <taxon>Flavobacteriaceae</taxon>
        <taxon>Flavobacterium</taxon>
    </lineage>
</organism>
<comment type="caution">
    <text evidence="1">The sequence shown here is derived from an EMBL/GenBank/DDBJ whole genome shotgun (WGS) entry which is preliminary data.</text>
</comment>
<dbReference type="EMBL" id="VJVZ01000036">
    <property type="protein sequence ID" value="TRW20815.1"/>
    <property type="molecule type" value="Genomic_DNA"/>
</dbReference>
<accession>A0A552URH3</accession>
<keyword evidence="2" id="KW-1185">Reference proteome</keyword>